<reference evidence="3" key="1">
    <citation type="journal article" date="2012" name="Science">
        <title>The Paleozoic origin of enzymatic lignin decomposition reconstructed from 31 fungal genomes.</title>
        <authorList>
            <person name="Floudas D."/>
            <person name="Binder M."/>
            <person name="Riley R."/>
            <person name="Barry K."/>
            <person name="Blanchette R.A."/>
            <person name="Henrissat B."/>
            <person name="Martinez A.T."/>
            <person name="Otillar R."/>
            <person name="Spatafora J.W."/>
            <person name="Yadav J.S."/>
            <person name="Aerts A."/>
            <person name="Benoit I."/>
            <person name="Boyd A."/>
            <person name="Carlson A."/>
            <person name="Copeland A."/>
            <person name="Coutinho P.M."/>
            <person name="de Vries R.P."/>
            <person name="Ferreira P."/>
            <person name="Findley K."/>
            <person name="Foster B."/>
            <person name="Gaskell J."/>
            <person name="Glotzer D."/>
            <person name="Gorecki P."/>
            <person name="Heitman J."/>
            <person name="Hesse C."/>
            <person name="Hori C."/>
            <person name="Igarashi K."/>
            <person name="Jurgens J.A."/>
            <person name="Kallen N."/>
            <person name="Kersten P."/>
            <person name="Kohler A."/>
            <person name="Kuees U."/>
            <person name="Kumar T.K.A."/>
            <person name="Kuo A."/>
            <person name="LaButti K."/>
            <person name="Larrondo L.F."/>
            <person name="Lindquist E."/>
            <person name="Ling A."/>
            <person name="Lombard V."/>
            <person name="Lucas S."/>
            <person name="Lundell T."/>
            <person name="Martin R."/>
            <person name="McLaughlin D.J."/>
            <person name="Morgenstern I."/>
            <person name="Morin E."/>
            <person name="Murat C."/>
            <person name="Nagy L.G."/>
            <person name="Nolan M."/>
            <person name="Ohm R.A."/>
            <person name="Patyshakuliyeva A."/>
            <person name="Rokas A."/>
            <person name="Ruiz-Duenas F.J."/>
            <person name="Sabat G."/>
            <person name="Salamov A."/>
            <person name="Samejima M."/>
            <person name="Schmutz J."/>
            <person name="Slot J.C."/>
            <person name="St John F."/>
            <person name="Stenlid J."/>
            <person name="Sun H."/>
            <person name="Sun S."/>
            <person name="Syed K."/>
            <person name="Tsang A."/>
            <person name="Wiebenga A."/>
            <person name="Young D."/>
            <person name="Pisabarro A."/>
            <person name="Eastwood D.C."/>
            <person name="Martin F."/>
            <person name="Cullen D."/>
            <person name="Grigoriev I.V."/>
            <person name="Hibbett D.S."/>
        </authorList>
    </citation>
    <scope>NUCLEOTIDE SEQUENCE [LARGE SCALE GENOMIC DNA]</scope>
    <source>
        <strain evidence="3">RWD-64-598 SS2</strain>
    </source>
</reference>
<name>A0A5M3MQF5_CONPW</name>
<dbReference type="OMA" id="RTAYDWT"/>
<dbReference type="OrthoDB" id="2129362at2759"/>
<dbReference type="AlphaFoldDB" id="A0A5M3MQF5"/>
<dbReference type="EMBL" id="JH711578">
    <property type="protein sequence ID" value="EIW81297.1"/>
    <property type="molecule type" value="Genomic_DNA"/>
</dbReference>
<dbReference type="PROSITE" id="PS51186">
    <property type="entry name" value="GNAT"/>
    <property type="match status" value="1"/>
</dbReference>
<dbReference type="Proteomes" id="UP000053558">
    <property type="component" value="Unassembled WGS sequence"/>
</dbReference>
<accession>A0A5M3MQF5</accession>
<protein>
    <submittedName>
        <fullName evidence="2">Acetyltransferase</fullName>
    </submittedName>
</protein>
<feature type="domain" description="N-acetyltransferase" evidence="1">
    <location>
        <begin position="12"/>
        <end position="175"/>
    </location>
</feature>
<dbReference type="CDD" id="cd04301">
    <property type="entry name" value="NAT_SF"/>
    <property type="match status" value="1"/>
</dbReference>
<dbReference type="GO" id="GO:0016747">
    <property type="term" value="F:acyltransferase activity, transferring groups other than amino-acyl groups"/>
    <property type="evidence" value="ECO:0007669"/>
    <property type="project" value="InterPro"/>
</dbReference>
<organism evidence="2 3">
    <name type="scientific">Coniophora puteana (strain RWD-64-598)</name>
    <name type="common">Brown rot fungus</name>
    <dbReference type="NCBI Taxonomy" id="741705"/>
    <lineage>
        <taxon>Eukaryota</taxon>
        <taxon>Fungi</taxon>
        <taxon>Dikarya</taxon>
        <taxon>Basidiomycota</taxon>
        <taxon>Agaricomycotina</taxon>
        <taxon>Agaricomycetes</taxon>
        <taxon>Agaricomycetidae</taxon>
        <taxon>Boletales</taxon>
        <taxon>Coniophorineae</taxon>
        <taxon>Coniophoraceae</taxon>
        <taxon>Coniophora</taxon>
    </lineage>
</organism>
<sequence length="194" mass="21095">MSSPTHNITSTIRVQNATQDDIPSITAIYTTQVLETINTYEYVPPTEEDMKARMETILTNGFPYLVARAPSDGSSSSEPEAVVGYAYASTFRAREAYQFTVEGSVYVHPAHQRRGAGRALLDGLIAECERRGFRAMIAVIGDTGNGASIALHKRCGFEEVGVMKGVAWKMGRWLDTLMMRRGLGPVDSSGPGDA</sequence>
<dbReference type="RefSeq" id="XP_007768670.1">
    <property type="nucleotide sequence ID" value="XM_007770480.1"/>
</dbReference>
<dbReference type="KEGG" id="cput:CONPUDRAFT_137315"/>
<keyword evidence="3" id="KW-1185">Reference proteome</keyword>
<dbReference type="Pfam" id="PF00583">
    <property type="entry name" value="Acetyltransf_1"/>
    <property type="match status" value="1"/>
</dbReference>
<evidence type="ECO:0000259" key="1">
    <source>
        <dbReference type="PROSITE" id="PS51186"/>
    </source>
</evidence>
<comment type="caution">
    <text evidence="2">The sequence shown here is derived from an EMBL/GenBank/DDBJ whole genome shotgun (WGS) entry which is preliminary data.</text>
</comment>
<dbReference type="InterPro" id="IPR016181">
    <property type="entry name" value="Acyl_CoA_acyltransferase"/>
</dbReference>
<dbReference type="InterPro" id="IPR000182">
    <property type="entry name" value="GNAT_dom"/>
</dbReference>
<gene>
    <name evidence="2" type="ORF">CONPUDRAFT_137315</name>
</gene>
<evidence type="ECO:0000313" key="3">
    <source>
        <dbReference type="Proteomes" id="UP000053558"/>
    </source>
</evidence>
<proteinExistence type="predicted"/>
<dbReference type="SUPFAM" id="SSF55729">
    <property type="entry name" value="Acyl-CoA N-acyltransferases (Nat)"/>
    <property type="match status" value="1"/>
</dbReference>
<dbReference type="PANTHER" id="PTHR43072">
    <property type="entry name" value="N-ACETYLTRANSFERASE"/>
    <property type="match status" value="1"/>
</dbReference>
<dbReference type="GeneID" id="19201005"/>
<dbReference type="PANTHER" id="PTHR43072:SF8">
    <property type="entry name" value="ACYLTRANSFERASE FABY-RELATED"/>
    <property type="match status" value="1"/>
</dbReference>
<evidence type="ECO:0000313" key="2">
    <source>
        <dbReference type="EMBL" id="EIW81297.1"/>
    </source>
</evidence>
<keyword evidence="2" id="KW-0808">Transferase</keyword>
<dbReference type="Gene3D" id="3.40.630.30">
    <property type="match status" value="1"/>
</dbReference>